<sequence>MRADGAHPARSGQPREFSRDFVAFQQMVGRIRAIVQPRCQTAEGIRFTGLVGEARVIAGEMLRLTNWRYVPLDPAEPGEPLCTPALDASGACATRRGAYTTARDLFFASDAPAAMRFTAFLDPDGASDLEWKVERTLGKINVLPRQDIPAGFDTAALLVERILQDVETACRAEKGQATIAPPEDVNANLVVRSLRCRSPKADRTNQIVLAMGTEQAMVFTIGSFDGDDALGRSVVARILAAADQHQ</sequence>
<dbReference type="RefSeq" id="WP_407048969.1">
    <property type="nucleotide sequence ID" value="NZ_CP158568.1"/>
</dbReference>
<accession>A0AAU7X729</accession>
<dbReference type="KEGG" id="mflg:ABS361_17660"/>
<dbReference type="EMBL" id="CP158568">
    <property type="protein sequence ID" value="XBY43871.1"/>
    <property type="molecule type" value="Genomic_DNA"/>
</dbReference>
<evidence type="ECO:0000313" key="1">
    <source>
        <dbReference type="EMBL" id="XBY43871.1"/>
    </source>
</evidence>
<gene>
    <name evidence="1" type="ORF">ABS361_17660</name>
</gene>
<protein>
    <submittedName>
        <fullName evidence="1">Uncharacterized protein</fullName>
    </submittedName>
</protein>
<proteinExistence type="predicted"/>
<name>A0AAU7X729_9HYPH</name>
<organism evidence="1">
    <name type="scientific">Methyloraptor flagellatus</name>
    <dbReference type="NCBI Taxonomy" id="3162530"/>
    <lineage>
        <taxon>Bacteria</taxon>
        <taxon>Pseudomonadati</taxon>
        <taxon>Pseudomonadota</taxon>
        <taxon>Alphaproteobacteria</taxon>
        <taxon>Hyphomicrobiales</taxon>
        <taxon>Ancalomicrobiaceae</taxon>
        <taxon>Methyloraptor</taxon>
    </lineage>
</organism>
<reference evidence="1" key="1">
    <citation type="submission" date="2024-06" db="EMBL/GenBank/DDBJ databases">
        <title>Methylostella associata gen. nov., sp. nov., a novel Ancalomicrobiaceae-affiliated facultatively methylotrophic bacteria that feed on methanotrophs of the genus Methylococcus.</title>
        <authorList>
            <person name="Saltykova V."/>
            <person name="Danilova O.V."/>
            <person name="Oshkin I.Y."/>
            <person name="Belova S.E."/>
            <person name="Pimenov N.V."/>
            <person name="Dedysh S.N."/>
        </authorList>
    </citation>
    <scope>NUCLEOTIDE SEQUENCE</scope>
    <source>
        <strain evidence="1">S20</strain>
    </source>
</reference>
<dbReference type="AlphaFoldDB" id="A0AAU7X729"/>